<geneLocation type="plasmid" evidence="2">
    <name>paeca1-b</name>
</geneLocation>
<proteinExistence type="predicted"/>
<organism evidence="1 2">
    <name type="scientific">Aeromonas caviae</name>
    <name type="common">Aeromonas punctata</name>
    <dbReference type="NCBI Taxonomy" id="648"/>
    <lineage>
        <taxon>Bacteria</taxon>
        <taxon>Pseudomonadati</taxon>
        <taxon>Pseudomonadota</taxon>
        <taxon>Gammaproteobacteria</taxon>
        <taxon>Aeromonadales</taxon>
        <taxon>Aeromonadaceae</taxon>
        <taxon>Aeromonas</taxon>
    </lineage>
</organism>
<name>A0A7D5UK65_AERCA</name>
<dbReference type="Proteomes" id="UP000266778">
    <property type="component" value="Plasmid pAeca1-b"/>
</dbReference>
<sequence>MHNSLQVAATSTVATKPMFDSTMGYLLANTWQLHLSDLGSYKTSPHIHDGGASNLMDALVTACGKTSAWIAELVDYTRLGCIFEYDHADKSDGDCLARVILESVLKMESDQNLHEAVLNWLSVQGLPLTQ</sequence>
<evidence type="ECO:0000313" key="1">
    <source>
        <dbReference type="EMBL" id="QLI60418.1"/>
    </source>
</evidence>
<protein>
    <submittedName>
        <fullName evidence="1">Uncharacterized protein</fullName>
    </submittedName>
</protein>
<reference evidence="1 2" key="1">
    <citation type="submission" date="2019-04" db="EMBL/GenBank/DDBJ databases">
        <title>Novel transposon Tn6433 variants accelerate the dissemination of tet(E) in Aeromonas under oxytetracycline stresses.</title>
        <authorList>
            <person name="Shi Y."/>
            <person name="Tian Z."/>
            <person name="Zhang Y."/>
            <person name="Zhang H."/>
            <person name="Yang M."/>
        </authorList>
    </citation>
    <scope>NUCLEOTIDE SEQUENCE [LARGE SCALE GENOMIC DNA]</scope>
    <source>
        <strain evidence="1 2">T25-39</strain>
        <plasmid evidence="2">paeca1-b</plasmid>
    </source>
</reference>
<accession>A0A7D5UK65</accession>
<gene>
    <name evidence="1" type="ORF">C1C91_22560</name>
</gene>
<dbReference type="AlphaFoldDB" id="A0A7D5UK65"/>
<evidence type="ECO:0000313" key="2">
    <source>
        <dbReference type="Proteomes" id="UP000266778"/>
    </source>
</evidence>
<keyword evidence="1" id="KW-0614">Plasmid</keyword>
<dbReference type="EMBL" id="CP039627">
    <property type="protein sequence ID" value="QLI60418.1"/>
    <property type="molecule type" value="Genomic_DNA"/>
</dbReference>